<protein>
    <submittedName>
        <fullName evidence="2">Uncharacterized protein</fullName>
    </submittedName>
</protein>
<name>A0AA88J1J9_FICCA</name>
<evidence type="ECO:0000313" key="2">
    <source>
        <dbReference type="EMBL" id="GMN62718.1"/>
    </source>
</evidence>
<dbReference type="PROSITE" id="PS50012">
    <property type="entry name" value="RCC1_3"/>
    <property type="match status" value="1"/>
</dbReference>
<comment type="caution">
    <text evidence="2">The sequence shown here is derived from an EMBL/GenBank/DDBJ whole genome shotgun (WGS) entry which is preliminary data.</text>
</comment>
<sequence>MWSSRIGSTRSTSLKLGFGLARRWLWSSSETGQRFAAVWGNGDYGRLGLRSLDSHWRPAPLLSSTFRDQGLRAIACGGAHTLFLTDEFEAQTTRSEDEFL</sequence>
<dbReference type="AlphaFoldDB" id="A0AA88J1J9"/>
<dbReference type="InterPro" id="IPR009091">
    <property type="entry name" value="RCC1/BLIP-II"/>
</dbReference>
<dbReference type="EMBL" id="BTGU01000133">
    <property type="protein sequence ID" value="GMN62718.1"/>
    <property type="molecule type" value="Genomic_DNA"/>
</dbReference>
<dbReference type="Gramene" id="FCD_00033586-RA">
    <property type="protein sequence ID" value="FCD_00033586-RA:cds"/>
    <property type="gene ID" value="FCD_00033586"/>
</dbReference>
<accession>A0AA88J1J9</accession>
<reference evidence="2" key="1">
    <citation type="submission" date="2023-07" db="EMBL/GenBank/DDBJ databases">
        <title>draft genome sequence of fig (Ficus carica).</title>
        <authorList>
            <person name="Takahashi T."/>
            <person name="Nishimura K."/>
        </authorList>
    </citation>
    <scope>NUCLEOTIDE SEQUENCE</scope>
</reference>
<dbReference type="SUPFAM" id="SSF50985">
    <property type="entry name" value="RCC1/BLIP-II"/>
    <property type="match status" value="1"/>
</dbReference>
<dbReference type="InterPro" id="IPR000408">
    <property type="entry name" value="Reg_chr_condens"/>
</dbReference>
<dbReference type="Proteomes" id="UP001187192">
    <property type="component" value="Unassembled WGS sequence"/>
</dbReference>
<evidence type="ECO:0000256" key="1">
    <source>
        <dbReference type="PROSITE-ProRule" id="PRU00235"/>
    </source>
</evidence>
<organism evidence="2 3">
    <name type="scientific">Ficus carica</name>
    <name type="common">Common fig</name>
    <dbReference type="NCBI Taxonomy" id="3494"/>
    <lineage>
        <taxon>Eukaryota</taxon>
        <taxon>Viridiplantae</taxon>
        <taxon>Streptophyta</taxon>
        <taxon>Embryophyta</taxon>
        <taxon>Tracheophyta</taxon>
        <taxon>Spermatophyta</taxon>
        <taxon>Magnoliopsida</taxon>
        <taxon>eudicotyledons</taxon>
        <taxon>Gunneridae</taxon>
        <taxon>Pentapetalae</taxon>
        <taxon>rosids</taxon>
        <taxon>fabids</taxon>
        <taxon>Rosales</taxon>
        <taxon>Moraceae</taxon>
        <taxon>Ficeae</taxon>
        <taxon>Ficus</taxon>
    </lineage>
</organism>
<dbReference type="Gene3D" id="2.130.10.30">
    <property type="entry name" value="Regulator of chromosome condensation 1/beta-lactamase-inhibitor protein II"/>
    <property type="match status" value="1"/>
</dbReference>
<evidence type="ECO:0000313" key="3">
    <source>
        <dbReference type="Proteomes" id="UP001187192"/>
    </source>
</evidence>
<gene>
    <name evidence="2" type="ORF">TIFTF001_031789</name>
</gene>
<keyword evidence="3" id="KW-1185">Reference proteome</keyword>
<feature type="repeat" description="RCC1" evidence="1">
    <location>
        <begin position="34"/>
        <end position="87"/>
    </location>
</feature>
<proteinExistence type="predicted"/>
<dbReference type="Pfam" id="PF00415">
    <property type="entry name" value="RCC1"/>
    <property type="match status" value="1"/>
</dbReference>